<sequence length="90" mass="10107">MNKTDKINFLKNLLGKQVSVKTNVPLENGKLLSREFAGIISCMDCFSNMVLRNAIEIYTDEIAEKIGINVSYMGMVTIKGEYIVFVKPSQ</sequence>
<dbReference type="SMART" id="SM00651">
    <property type="entry name" value="Sm"/>
    <property type="match status" value="1"/>
</dbReference>
<dbReference type="EMBL" id="LWCA01000191">
    <property type="protein sequence ID" value="OAF70072.1"/>
    <property type="molecule type" value="Genomic_DNA"/>
</dbReference>
<gene>
    <name evidence="2" type="ORF">A3Q56_02181</name>
</gene>
<dbReference type="InterPro" id="IPR010920">
    <property type="entry name" value="LSM_dom_sf"/>
</dbReference>
<name>A0A177B8T5_9BILA</name>
<proteinExistence type="predicted"/>
<dbReference type="GO" id="GO:0003723">
    <property type="term" value="F:RNA binding"/>
    <property type="evidence" value="ECO:0007669"/>
    <property type="project" value="InterPro"/>
</dbReference>
<dbReference type="Gene3D" id="2.30.30.100">
    <property type="match status" value="1"/>
</dbReference>
<dbReference type="CDD" id="cd00600">
    <property type="entry name" value="Sm_like"/>
    <property type="match status" value="1"/>
</dbReference>
<feature type="domain" description="Sm" evidence="1">
    <location>
        <begin position="5"/>
        <end position="90"/>
    </location>
</feature>
<protein>
    <recommendedName>
        <fullName evidence="1">Sm domain-containing protein</fullName>
    </recommendedName>
</protein>
<organism evidence="2 3">
    <name type="scientific">Intoshia linei</name>
    <dbReference type="NCBI Taxonomy" id="1819745"/>
    <lineage>
        <taxon>Eukaryota</taxon>
        <taxon>Metazoa</taxon>
        <taxon>Spiralia</taxon>
        <taxon>Lophotrochozoa</taxon>
        <taxon>Mesozoa</taxon>
        <taxon>Orthonectida</taxon>
        <taxon>Rhopaluridae</taxon>
        <taxon>Intoshia</taxon>
    </lineage>
</organism>
<dbReference type="InterPro" id="IPR047575">
    <property type="entry name" value="Sm"/>
</dbReference>
<dbReference type="InterPro" id="IPR001163">
    <property type="entry name" value="Sm_dom_euk/arc"/>
</dbReference>
<evidence type="ECO:0000313" key="3">
    <source>
        <dbReference type="Proteomes" id="UP000078046"/>
    </source>
</evidence>
<reference evidence="2 3" key="1">
    <citation type="submission" date="2016-04" db="EMBL/GenBank/DDBJ databases">
        <title>The genome of Intoshia linei affirms orthonectids as highly simplified spiralians.</title>
        <authorList>
            <person name="Mikhailov K.V."/>
            <person name="Slusarev G.S."/>
            <person name="Nikitin M.A."/>
            <person name="Logacheva M.D."/>
            <person name="Penin A."/>
            <person name="Aleoshin V."/>
            <person name="Panchin Y.V."/>
        </authorList>
    </citation>
    <scope>NUCLEOTIDE SEQUENCE [LARGE SCALE GENOMIC DNA]</scope>
    <source>
        <strain evidence="2">Intl2013</strain>
        <tissue evidence="2">Whole animal</tissue>
    </source>
</reference>
<dbReference type="SUPFAM" id="SSF50182">
    <property type="entry name" value="Sm-like ribonucleoproteins"/>
    <property type="match status" value="1"/>
</dbReference>
<dbReference type="AlphaFoldDB" id="A0A177B8T5"/>
<accession>A0A177B8T5</accession>
<evidence type="ECO:0000259" key="1">
    <source>
        <dbReference type="PROSITE" id="PS52002"/>
    </source>
</evidence>
<keyword evidence="3" id="KW-1185">Reference proteome</keyword>
<comment type="caution">
    <text evidence="2">The sequence shown here is derived from an EMBL/GenBank/DDBJ whole genome shotgun (WGS) entry which is preliminary data.</text>
</comment>
<dbReference type="Proteomes" id="UP000078046">
    <property type="component" value="Unassembled WGS sequence"/>
</dbReference>
<dbReference type="Pfam" id="PF01423">
    <property type="entry name" value="LSM"/>
    <property type="match status" value="1"/>
</dbReference>
<dbReference type="PROSITE" id="PS52002">
    <property type="entry name" value="SM"/>
    <property type="match status" value="1"/>
</dbReference>
<evidence type="ECO:0000313" key="2">
    <source>
        <dbReference type="EMBL" id="OAF70072.1"/>
    </source>
</evidence>